<dbReference type="SUPFAM" id="SSF55804">
    <property type="entry name" value="Phoshotransferase/anion transport protein"/>
    <property type="match status" value="1"/>
</dbReference>
<dbReference type="PROSITE" id="PS51094">
    <property type="entry name" value="PTS_EIIA_TYPE_2"/>
    <property type="match status" value="1"/>
</dbReference>
<dbReference type="PANTHER" id="PTHR47738:SF1">
    <property type="entry name" value="NITROGEN REGULATORY PROTEIN"/>
    <property type="match status" value="1"/>
</dbReference>
<dbReference type="Proteomes" id="UP000094828">
    <property type="component" value="Unassembled WGS sequence"/>
</dbReference>
<evidence type="ECO:0000313" key="2">
    <source>
        <dbReference type="EMBL" id="ODA36371.1"/>
    </source>
</evidence>
<evidence type="ECO:0000259" key="1">
    <source>
        <dbReference type="PROSITE" id="PS51094"/>
    </source>
</evidence>
<reference evidence="2 3" key="1">
    <citation type="submission" date="2016-05" db="EMBL/GenBank/DDBJ databases">
        <title>Genomic and physiological characterization of Planctopirus sp. isolated from fresh water lake.</title>
        <authorList>
            <person name="Subhash Y."/>
            <person name="Ramana C."/>
        </authorList>
    </citation>
    <scope>NUCLEOTIDE SEQUENCE [LARGE SCALE GENOMIC DNA]</scope>
    <source>
        <strain evidence="2 3">JC280</strain>
    </source>
</reference>
<dbReference type="InterPro" id="IPR051541">
    <property type="entry name" value="PTS_SugarTrans_NitroReg"/>
</dbReference>
<organism evidence="2 3">
    <name type="scientific">Planctopirus hydrillae</name>
    <dbReference type="NCBI Taxonomy" id="1841610"/>
    <lineage>
        <taxon>Bacteria</taxon>
        <taxon>Pseudomonadati</taxon>
        <taxon>Planctomycetota</taxon>
        <taxon>Planctomycetia</taxon>
        <taxon>Planctomycetales</taxon>
        <taxon>Planctomycetaceae</taxon>
        <taxon>Planctopirus</taxon>
    </lineage>
</organism>
<comment type="caution">
    <text evidence="2">The sequence shown here is derived from an EMBL/GenBank/DDBJ whole genome shotgun (WGS) entry which is preliminary data.</text>
</comment>
<feature type="domain" description="PTS EIIA type-2" evidence="1">
    <location>
        <begin position="83"/>
        <end position="228"/>
    </location>
</feature>
<proteinExistence type="predicted"/>
<dbReference type="InterPro" id="IPR002178">
    <property type="entry name" value="PTS_EIIA_type-2_dom"/>
</dbReference>
<dbReference type="PANTHER" id="PTHR47738">
    <property type="entry name" value="PTS SYSTEM FRUCTOSE-LIKE EIIA COMPONENT-RELATED"/>
    <property type="match status" value="1"/>
</dbReference>
<dbReference type="Gene3D" id="3.40.930.10">
    <property type="entry name" value="Mannitol-specific EII, Chain A"/>
    <property type="match status" value="1"/>
</dbReference>
<dbReference type="RefSeq" id="WP_068845705.1">
    <property type="nucleotide sequence ID" value="NZ_LYDR01000027.1"/>
</dbReference>
<dbReference type="OrthoDB" id="289331at2"/>
<evidence type="ECO:0000313" key="3">
    <source>
        <dbReference type="Proteomes" id="UP000094828"/>
    </source>
</evidence>
<dbReference type="AlphaFoldDB" id="A0A1C3ESX3"/>
<protein>
    <submittedName>
        <fullName evidence="2">PTS fructose transporter subunit IIABC</fullName>
    </submittedName>
</protein>
<dbReference type="GO" id="GO:0030295">
    <property type="term" value="F:protein kinase activator activity"/>
    <property type="evidence" value="ECO:0007669"/>
    <property type="project" value="TreeGrafter"/>
</dbReference>
<sequence length="235" mass="26499">MSRDWYSLDELARHLGRDRREIEKLVNRGRIPGRKVAGDWQFHPTEITHWLEQEMREYTDRELAIIEQSHRTVEHATASPIAALLSRETIQVPLEARTKRSVLESMLEVAGRTWQIWQPAALLAAIQERESVLSTAFDMGVAIPHPRNPVPDALGQSLIAMGRTPSGIPFGAPNRGLTDIFFLVLCRDSRTHLHVLARLGRLLQKPGFVDELRLAPDSDTSYDLICRADAELTAG</sequence>
<accession>A0A1C3ESX3</accession>
<dbReference type="STRING" id="1841610.A6X21_16355"/>
<dbReference type="Pfam" id="PF00359">
    <property type="entry name" value="PTS_EIIA_2"/>
    <property type="match status" value="1"/>
</dbReference>
<name>A0A1C3ESX3_9PLAN</name>
<dbReference type="EMBL" id="LYDR01000027">
    <property type="protein sequence ID" value="ODA36371.1"/>
    <property type="molecule type" value="Genomic_DNA"/>
</dbReference>
<gene>
    <name evidence="2" type="ORF">A6X21_16355</name>
</gene>
<dbReference type="Pfam" id="PF12728">
    <property type="entry name" value="HTH_17"/>
    <property type="match status" value="1"/>
</dbReference>
<dbReference type="InterPro" id="IPR041657">
    <property type="entry name" value="HTH_17"/>
</dbReference>
<keyword evidence="3" id="KW-1185">Reference proteome</keyword>
<dbReference type="CDD" id="cd00211">
    <property type="entry name" value="PTS_IIA_fru"/>
    <property type="match status" value="1"/>
</dbReference>
<dbReference type="InterPro" id="IPR016152">
    <property type="entry name" value="PTrfase/Anion_transptr"/>
</dbReference>